<dbReference type="EMBL" id="CAJVCH010046660">
    <property type="protein sequence ID" value="CAG7717531.1"/>
    <property type="molecule type" value="Genomic_DNA"/>
</dbReference>
<sequence>MDLIFIQRVGVDSHGESRVVKFIRNQLKGRHSKRRHGLKPELFFQSTFTGSRGRVMKKKLGIRNSFRVFKENPLSSRKIWKITLRKRTFFKLSVKYCIIRHPRNTNNEE</sequence>
<name>A0A8J2JBM2_9HEXA</name>
<organism evidence="1 2">
    <name type="scientific">Allacma fusca</name>
    <dbReference type="NCBI Taxonomy" id="39272"/>
    <lineage>
        <taxon>Eukaryota</taxon>
        <taxon>Metazoa</taxon>
        <taxon>Ecdysozoa</taxon>
        <taxon>Arthropoda</taxon>
        <taxon>Hexapoda</taxon>
        <taxon>Collembola</taxon>
        <taxon>Symphypleona</taxon>
        <taxon>Sminthuridae</taxon>
        <taxon>Allacma</taxon>
    </lineage>
</organism>
<comment type="caution">
    <text evidence="1">The sequence shown here is derived from an EMBL/GenBank/DDBJ whole genome shotgun (WGS) entry which is preliminary data.</text>
</comment>
<evidence type="ECO:0000313" key="1">
    <source>
        <dbReference type="EMBL" id="CAG7717531.1"/>
    </source>
</evidence>
<dbReference type="Proteomes" id="UP000708208">
    <property type="component" value="Unassembled WGS sequence"/>
</dbReference>
<accession>A0A8J2JBM2</accession>
<dbReference type="AlphaFoldDB" id="A0A8J2JBM2"/>
<gene>
    <name evidence="1" type="ORF">AFUS01_LOCUS6987</name>
</gene>
<keyword evidence="2" id="KW-1185">Reference proteome</keyword>
<proteinExistence type="predicted"/>
<evidence type="ECO:0000313" key="2">
    <source>
        <dbReference type="Proteomes" id="UP000708208"/>
    </source>
</evidence>
<protein>
    <submittedName>
        <fullName evidence="1">Uncharacterized protein</fullName>
    </submittedName>
</protein>
<reference evidence="1" key="1">
    <citation type="submission" date="2021-06" db="EMBL/GenBank/DDBJ databases">
        <authorList>
            <person name="Hodson N. C."/>
            <person name="Mongue J. A."/>
            <person name="Jaron S. K."/>
        </authorList>
    </citation>
    <scope>NUCLEOTIDE SEQUENCE</scope>
</reference>